<proteinExistence type="predicted"/>
<evidence type="ECO:0000313" key="1">
    <source>
        <dbReference type="EMBL" id="KOO28465.1"/>
    </source>
</evidence>
<gene>
    <name evidence="1" type="ORF">Ctob_002331</name>
</gene>
<organism evidence="1 2">
    <name type="scientific">Chrysochromulina tobinii</name>
    <dbReference type="NCBI Taxonomy" id="1460289"/>
    <lineage>
        <taxon>Eukaryota</taxon>
        <taxon>Haptista</taxon>
        <taxon>Haptophyta</taxon>
        <taxon>Prymnesiophyceae</taxon>
        <taxon>Prymnesiales</taxon>
        <taxon>Chrysochromulinaceae</taxon>
        <taxon>Chrysochromulina</taxon>
    </lineage>
</organism>
<keyword evidence="2" id="KW-1185">Reference proteome</keyword>
<dbReference type="EMBL" id="JWZX01002565">
    <property type="protein sequence ID" value="KOO28465.1"/>
    <property type="molecule type" value="Genomic_DNA"/>
</dbReference>
<accession>A0A0M0JPP6</accession>
<comment type="caution">
    <text evidence="1">The sequence shown here is derived from an EMBL/GenBank/DDBJ whole genome shotgun (WGS) entry which is preliminary data.</text>
</comment>
<sequence>MGKSALALYVFSGHCWEEAQDAMRPSFAPLPRASDTRLRAVCRWLLSAHLLSVVQRFLHPDDPRHEGVAELLAKLRPFALLVIAFARDARHTLFELGRDRTAHEVMLCRSTHFVGLACRLARSVLRAMPAAQPDVAAAAAWRYPLLARMLDVAVVLAELCACASHLRLEVAGVRGLLLLLSWRDACGSRLAYKCAPHESGLFSRRYCEIEEFDATQNLFIARRGLAWADALREFAIPLRALAAFRSTRELTQIFGLPLWAVHDIRLIRDAYPGGGGPVGGGEGEMTI</sequence>
<reference evidence="2" key="1">
    <citation type="journal article" date="2015" name="PLoS Genet.">
        <title>Genome Sequence and Transcriptome Analyses of Chrysochromulina tobin: Metabolic Tools for Enhanced Algal Fitness in the Prominent Order Prymnesiales (Haptophyceae).</title>
        <authorList>
            <person name="Hovde B.T."/>
            <person name="Deodato C.R."/>
            <person name="Hunsperger H.M."/>
            <person name="Ryken S.A."/>
            <person name="Yost W."/>
            <person name="Jha R.K."/>
            <person name="Patterson J."/>
            <person name="Monnat R.J. Jr."/>
            <person name="Barlow S.B."/>
            <person name="Starkenburg S.R."/>
            <person name="Cattolico R.A."/>
        </authorList>
    </citation>
    <scope>NUCLEOTIDE SEQUENCE</scope>
    <source>
        <strain evidence="2">CCMP291</strain>
    </source>
</reference>
<protein>
    <submittedName>
        <fullName evidence="1">Uncharacterized protein</fullName>
    </submittedName>
</protein>
<dbReference type="Proteomes" id="UP000037460">
    <property type="component" value="Unassembled WGS sequence"/>
</dbReference>
<name>A0A0M0JPP6_9EUKA</name>
<dbReference type="AlphaFoldDB" id="A0A0M0JPP6"/>
<evidence type="ECO:0000313" key="2">
    <source>
        <dbReference type="Proteomes" id="UP000037460"/>
    </source>
</evidence>